<evidence type="ECO:0000313" key="2">
    <source>
        <dbReference type="Proteomes" id="UP001497522"/>
    </source>
</evidence>
<reference evidence="1" key="1">
    <citation type="submission" date="2024-03" db="EMBL/GenBank/DDBJ databases">
        <authorList>
            <consortium name="ELIXIR-Norway"/>
            <consortium name="Elixir Norway"/>
        </authorList>
    </citation>
    <scope>NUCLEOTIDE SEQUENCE</scope>
</reference>
<dbReference type="EMBL" id="OZ023710">
    <property type="protein sequence ID" value="CAK9883373.1"/>
    <property type="molecule type" value="Genomic_DNA"/>
</dbReference>
<gene>
    <name evidence="1" type="ORF">CSSPJE1EN2_LOCUS24624</name>
</gene>
<accession>A0ABP1C3J2</accession>
<dbReference type="Proteomes" id="UP001497522">
    <property type="component" value="Chromosome 9"/>
</dbReference>
<proteinExistence type="predicted"/>
<evidence type="ECO:0000313" key="1">
    <source>
        <dbReference type="EMBL" id="CAK9883373.1"/>
    </source>
</evidence>
<organism evidence="1 2">
    <name type="scientific">Sphagnum jensenii</name>
    <dbReference type="NCBI Taxonomy" id="128206"/>
    <lineage>
        <taxon>Eukaryota</taxon>
        <taxon>Viridiplantae</taxon>
        <taxon>Streptophyta</taxon>
        <taxon>Embryophyta</taxon>
        <taxon>Bryophyta</taxon>
        <taxon>Sphagnophytina</taxon>
        <taxon>Sphagnopsida</taxon>
        <taxon>Sphagnales</taxon>
        <taxon>Sphagnaceae</taxon>
        <taxon>Sphagnum</taxon>
    </lineage>
</organism>
<protein>
    <submittedName>
        <fullName evidence="1">Uncharacterized protein</fullName>
    </submittedName>
</protein>
<keyword evidence="2" id="KW-1185">Reference proteome</keyword>
<name>A0ABP1C3J2_9BRYO</name>
<sequence>MKRSKKCAVEKQTAEKQKIASDDDEDDVLWIQQARIQTLDKIREGRMQEQLGIDLSSEKCILQQQQLPRNYYGLQLSIMGFHS</sequence>